<comment type="subcellular location">
    <subcellularLocation>
        <location evidence="1">Nucleus</location>
    </subcellularLocation>
</comment>
<dbReference type="EMBL" id="CAMAPE010000002">
    <property type="protein sequence ID" value="CAH9054004.1"/>
    <property type="molecule type" value="Genomic_DNA"/>
</dbReference>
<evidence type="ECO:0000313" key="8">
    <source>
        <dbReference type="EMBL" id="CAH9054004.1"/>
    </source>
</evidence>
<feature type="compositionally biased region" description="Polar residues" evidence="6">
    <location>
        <begin position="129"/>
        <end position="138"/>
    </location>
</feature>
<feature type="domain" description="BHLH" evidence="7">
    <location>
        <begin position="145"/>
        <end position="194"/>
    </location>
</feature>
<name>A0A9P0YGT5_CUSEU</name>
<dbReference type="PROSITE" id="PS50888">
    <property type="entry name" value="BHLH"/>
    <property type="match status" value="1"/>
</dbReference>
<evidence type="ECO:0000256" key="5">
    <source>
        <dbReference type="ARBA" id="ARBA00023242"/>
    </source>
</evidence>
<protein>
    <recommendedName>
        <fullName evidence="7">BHLH domain-containing protein</fullName>
    </recommendedName>
</protein>
<dbReference type="GO" id="GO:0046983">
    <property type="term" value="F:protein dimerization activity"/>
    <property type="evidence" value="ECO:0007669"/>
    <property type="project" value="InterPro"/>
</dbReference>
<dbReference type="Proteomes" id="UP001152484">
    <property type="component" value="Unassembled WGS sequence"/>
</dbReference>
<reference evidence="8" key="1">
    <citation type="submission" date="2022-07" db="EMBL/GenBank/DDBJ databases">
        <authorList>
            <person name="Macas J."/>
            <person name="Novak P."/>
            <person name="Neumann P."/>
        </authorList>
    </citation>
    <scope>NUCLEOTIDE SEQUENCE</scope>
</reference>
<dbReference type="Pfam" id="PF00010">
    <property type="entry name" value="HLH"/>
    <property type="match status" value="1"/>
</dbReference>
<dbReference type="SMART" id="SM00353">
    <property type="entry name" value="HLH"/>
    <property type="match status" value="1"/>
</dbReference>
<evidence type="ECO:0000259" key="7">
    <source>
        <dbReference type="PROSITE" id="PS50888"/>
    </source>
</evidence>
<dbReference type="InterPro" id="IPR047265">
    <property type="entry name" value="PIF1-like_bHLH"/>
</dbReference>
<dbReference type="PANTHER" id="PTHR45855">
    <property type="entry name" value="TRANSCRIPTION FACTOR PIF1-RELATED"/>
    <property type="match status" value="1"/>
</dbReference>
<dbReference type="FunFam" id="4.10.280.10:FF:000004">
    <property type="entry name" value="Basic helix-loop-helix transcription factor"/>
    <property type="match status" value="1"/>
</dbReference>
<feature type="compositionally biased region" description="Basic and acidic residues" evidence="6">
    <location>
        <begin position="145"/>
        <end position="159"/>
    </location>
</feature>
<sequence length="330" mass="36395">MADPFGVNPHHLLESEDMSSFVHNNILRGSFGSAIGKVGLFGRRETGAHAMESGMREGSSVPVVVSSSSLNLSNPCRFYGNEVKEDDVNAFSSAGIRDCEAITSSKGVEFPYDDKVDGFNFSLEDCETSDPQSNQAQRRSSKRCRSAEVHNLSEKRRRGRINEKLKALQTLIPNSNKTDKASMLDEAIEYLKQLQLKVQMLTMRNGLSLYHPPGYFQGSLQSNQFPPSGNRFDESVTLNTRGGGGATNFSGIHEISFQRGFEISHQNMGNNASSESPLVFDETPMQNHYGLLNHLTSGKDLCRNDALSRLHLDMSCSGNNSSPGTRRDNF</sequence>
<dbReference type="GO" id="GO:0003677">
    <property type="term" value="F:DNA binding"/>
    <property type="evidence" value="ECO:0007669"/>
    <property type="project" value="UniProtKB-KW"/>
</dbReference>
<dbReference type="PANTHER" id="PTHR45855:SF60">
    <property type="entry name" value="TRANSCRIPTION FACTOR SPATULA-LIKE"/>
    <property type="match status" value="1"/>
</dbReference>
<dbReference type="Gene3D" id="4.10.280.10">
    <property type="entry name" value="Helix-loop-helix DNA-binding domain"/>
    <property type="match status" value="1"/>
</dbReference>
<feature type="region of interest" description="Disordered" evidence="6">
    <location>
        <begin position="126"/>
        <end position="159"/>
    </location>
</feature>
<dbReference type="AlphaFoldDB" id="A0A9P0YGT5"/>
<comment type="caution">
    <text evidence="8">The sequence shown here is derived from an EMBL/GenBank/DDBJ whole genome shotgun (WGS) entry which is preliminary data.</text>
</comment>
<keyword evidence="9" id="KW-1185">Reference proteome</keyword>
<evidence type="ECO:0000256" key="6">
    <source>
        <dbReference type="SAM" id="MobiDB-lite"/>
    </source>
</evidence>
<evidence type="ECO:0000313" key="9">
    <source>
        <dbReference type="Proteomes" id="UP001152484"/>
    </source>
</evidence>
<dbReference type="InterPro" id="IPR011598">
    <property type="entry name" value="bHLH_dom"/>
</dbReference>
<accession>A0A9P0YGT5</accession>
<evidence type="ECO:0000256" key="3">
    <source>
        <dbReference type="ARBA" id="ARBA00023125"/>
    </source>
</evidence>
<evidence type="ECO:0000256" key="2">
    <source>
        <dbReference type="ARBA" id="ARBA00023015"/>
    </source>
</evidence>
<keyword evidence="5" id="KW-0539">Nucleus</keyword>
<organism evidence="8 9">
    <name type="scientific">Cuscuta europaea</name>
    <name type="common">European dodder</name>
    <dbReference type="NCBI Taxonomy" id="41803"/>
    <lineage>
        <taxon>Eukaryota</taxon>
        <taxon>Viridiplantae</taxon>
        <taxon>Streptophyta</taxon>
        <taxon>Embryophyta</taxon>
        <taxon>Tracheophyta</taxon>
        <taxon>Spermatophyta</taxon>
        <taxon>Magnoliopsida</taxon>
        <taxon>eudicotyledons</taxon>
        <taxon>Gunneridae</taxon>
        <taxon>Pentapetalae</taxon>
        <taxon>asterids</taxon>
        <taxon>lamiids</taxon>
        <taxon>Solanales</taxon>
        <taxon>Convolvulaceae</taxon>
        <taxon>Cuscuteae</taxon>
        <taxon>Cuscuta</taxon>
        <taxon>Cuscuta subgen. Cuscuta</taxon>
    </lineage>
</organism>
<keyword evidence="2" id="KW-0805">Transcription regulation</keyword>
<gene>
    <name evidence="8" type="ORF">CEURO_LOCUS582</name>
</gene>
<dbReference type="InterPro" id="IPR036638">
    <property type="entry name" value="HLH_DNA-bd_sf"/>
</dbReference>
<evidence type="ECO:0000256" key="4">
    <source>
        <dbReference type="ARBA" id="ARBA00023163"/>
    </source>
</evidence>
<dbReference type="SUPFAM" id="SSF47459">
    <property type="entry name" value="HLH, helix-loop-helix DNA-binding domain"/>
    <property type="match status" value="1"/>
</dbReference>
<evidence type="ECO:0000256" key="1">
    <source>
        <dbReference type="ARBA" id="ARBA00004123"/>
    </source>
</evidence>
<keyword evidence="3" id="KW-0238">DNA-binding</keyword>
<keyword evidence="4" id="KW-0804">Transcription</keyword>
<dbReference type="InterPro" id="IPR031066">
    <property type="entry name" value="bHLH_ALC-like_plant"/>
</dbReference>
<proteinExistence type="predicted"/>
<dbReference type="CDD" id="cd11445">
    <property type="entry name" value="bHLH_AtPIF_like"/>
    <property type="match status" value="1"/>
</dbReference>
<dbReference type="OrthoDB" id="690068at2759"/>
<dbReference type="GO" id="GO:0005634">
    <property type="term" value="C:nucleus"/>
    <property type="evidence" value="ECO:0007669"/>
    <property type="project" value="UniProtKB-SubCell"/>
</dbReference>